<dbReference type="PANTHER" id="PTHR36456">
    <property type="entry name" value="UPF0232 PROTEIN SCO3875"/>
    <property type="match status" value="1"/>
</dbReference>
<evidence type="ECO:0000313" key="1">
    <source>
        <dbReference type="EMBL" id="CAH2031593.1"/>
    </source>
</evidence>
<sequence>MAGKRRKGSPEAIGRLISVGLEGSALGTRLKELEVWRVWKQAVGAAIAARTRPLRLSGGRLTVLVSGAPWMQQLNFLKEELRDKLNRSLGSDRVTEIIFKAGRIHEPPEEEQAVAPLLHPLSPARQRRIEQQVNELDDPELASLLKRLMELHYQRRPDTFTPDA</sequence>
<dbReference type="EMBL" id="OW150024">
    <property type="protein sequence ID" value="CAH2031593.1"/>
    <property type="molecule type" value="Genomic_DNA"/>
</dbReference>
<dbReference type="PANTHER" id="PTHR36456:SF1">
    <property type="entry name" value="UPF0232 PROTEIN SCO3875"/>
    <property type="match status" value="1"/>
</dbReference>
<accession>A0ABM9D8Q5</accession>
<evidence type="ECO:0000313" key="2">
    <source>
        <dbReference type="Proteomes" id="UP001295463"/>
    </source>
</evidence>
<proteinExistence type="predicted"/>
<dbReference type="Pfam" id="PF05258">
    <property type="entry name" value="DciA"/>
    <property type="match status" value="1"/>
</dbReference>
<keyword evidence="2" id="KW-1185">Reference proteome</keyword>
<dbReference type="RefSeq" id="WP_305732407.1">
    <property type="nucleotide sequence ID" value="NZ_OW150024.1"/>
</dbReference>
<dbReference type="InterPro" id="IPR007922">
    <property type="entry name" value="DciA-like"/>
</dbReference>
<evidence type="ECO:0008006" key="3">
    <source>
        <dbReference type="Google" id="ProtNLM"/>
    </source>
</evidence>
<protein>
    <recommendedName>
        <fullName evidence="3">DUF721 domain-containing protein</fullName>
    </recommendedName>
</protein>
<name>A0ABM9D8Q5_9BACT</name>
<reference evidence="1 2" key="1">
    <citation type="submission" date="2022-03" db="EMBL/GenBank/DDBJ databases">
        <authorList>
            <person name="Koch H."/>
        </authorList>
    </citation>
    <scope>NUCLEOTIDE SEQUENCE [LARGE SCALE GENOMIC DNA]</scope>
    <source>
        <strain evidence="1 2">G1</strain>
    </source>
</reference>
<dbReference type="Proteomes" id="UP001295463">
    <property type="component" value="Chromosome"/>
</dbReference>
<gene>
    <name evidence="1" type="ORF">GEAMG1_1761</name>
</gene>
<organism evidence="1 2">
    <name type="scientific">Trichlorobacter ammonificans</name>
    <dbReference type="NCBI Taxonomy" id="2916410"/>
    <lineage>
        <taxon>Bacteria</taxon>
        <taxon>Pseudomonadati</taxon>
        <taxon>Thermodesulfobacteriota</taxon>
        <taxon>Desulfuromonadia</taxon>
        <taxon>Geobacterales</taxon>
        <taxon>Geobacteraceae</taxon>
        <taxon>Trichlorobacter</taxon>
    </lineage>
</organism>